<dbReference type="GO" id="GO:0016887">
    <property type="term" value="F:ATP hydrolysis activity"/>
    <property type="evidence" value="ECO:0007669"/>
    <property type="project" value="InterPro"/>
</dbReference>
<evidence type="ECO:0000313" key="9">
    <source>
        <dbReference type="Proteomes" id="UP000595792"/>
    </source>
</evidence>
<keyword evidence="3 4" id="KW-0234">DNA repair</keyword>
<dbReference type="Pfam" id="PF08676">
    <property type="entry name" value="MutL_C"/>
    <property type="match status" value="1"/>
</dbReference>
<dbReference type="InterPro" id="IPR013507">
    <property type="entry name" value="DNA_mismatch_S5_2-like"/>
</dbReference>
<dbReference type="SMART" id="SM01340">
    <property type="entry name" value="DNA_mis_repair"/>
    <property type="match status" value="1"/>
</dbReference>
<dbReference type="Pfam" id="PF01119">
    <property type="entry name" value="DNA_mis_repair"/>
    <property type="match status" value="1"/>
</dbReference>
<comment type="function">
    <text evidence="4">This protein is involved in the repair of mismatches in DNA. It is required for dam-dependent methyl-directed DNA mismatch repair. May act as a 'molecular matchmaker', a protein that promotes the formation of a stable complex between two or more DNA-binding proteins in an ATP-dependent manner without itself being part of a final effector complex.</text>
</comment>
<keyword evidence="8" id="KW-0378">Hydrolase</keyword>
<dbReference type="InterPro" id="IPR014721">
    <property type="entry name" value="Ribsml_uS5_D2-typ_fold_subgr"/>
</dbReference>
<sequence>MPHILQLDPHVADLIAAGEVVERPASVVKELMENAIDAGADALTVEIQHGGMSLIRVTDNGCGIAAAEAETAFLRHATSKLRTEYDLEAIGTLGFRGEALAAISAVSRIELLTRTAEEELGAALSLEGGAVVHREEAGCPQGTTMVVRDLFYNTPARLKFLKKDAAEGAACFAMVQRVALSHPEVSVKFLRDGKQELLTPGDGQVQSALYAVLGRDMALGFTPVKGSGEDMSVSGFVSLPTCCRGTRGYQHFFVNGRYVKSRTMMAALEEAYANQKMVGKFPGCVLHLTTRLNAVDVNVHPTKQEVKFGSDKKVFDAVYYAVKSTLEADRTRPSLQVKPPRPAEGGRPAEAPLRPAGPAPAAPTYREMTLEEFRRTAERPATPLPLHDFTAPRATGAAPAAPAGNGVSDAPISTTQPAGADTHIRPAESAPAPGAPISTARPVGADAHIRPAEAAPDQPVGAAFMAARPAGEPSAPPSEEEPWRMAGEVLNTYIIVEQGDKVLFIDKHAAHERLNFDRMKAEGYQPMVQALLEPVVFTPPAEEGAALLAQLPLLGRFGFEAEDFGGGALIVRAAPSDVAAGEIPDVLSELAGRLLTGGSADPGAARDALLHTMACKAAIKGGQRNSPAELLKVAQAVMSGAVKYCPHGRPVAIELTRQQLEKRFGRA</sequence>
<dbReference type="GO" id="GO:0140664">
    <property type="term" value="F:ATP-dependent DNA damage sensor activity"/>
    <property type="evidence" value="ECO:0007669"/>
    <property type="project" value="InterPro"/>
</dbReference>
<feature type="domain" description="DNA mismatch repair protein S5" evidence="7">
    <location>
        <begin position="209"/>
        <end position="327"/>
    </location>
</feature>
<dbReference type="InterPro" id="IPR042121">
    <property type="entry name" value="MutL_C_regsub"/>
</dbReference>
<dbReference type="InterPro" id="IPR020568">
    <property type="entry name" value="Ribosomal_Su5_D2-typ_SF"/>
</dbReference>
<dbReference type="PANTHER" id="PTHR10073:SF12">
    <property type="entry name" value="DNA MISMATCH REPAIR PROTEIN MLH1"/>
    <property type="match status" value="1"/>
</dbReference>
<evidence type="ECO:0000313" key="8">
    <source>
        <dbReference type="EMBL" id="QQR04303.1"/>
    </source>
</evidence>
<dbReference type="RefSeq" id="WP_065535650.1">
    <property type="nucleotide sequence ID" value="NZ_CP015406.2"/>
</dbReference>
<evidence type="ECO:0000256" key="3">
    <source>
        <dbReference type="ARBA" id="ARBA00023204"/>
    </source>
</evidence>
<keyword evidence="8" id="KW-0255">Endonuclease</keyword>
<dbReference type="SUPFAM" id="SSF118116">
    <property type="entry name" value="DNA mismatch repair protein MutL"/>
    <property type="match status" value="1"/>
</dbReference>
<evidence type="ECO:0000256" key="2">
    <source>
        <dbReference type="ARBA" id="ARBA00022763"/>
    </source>
</evidence>
<dbReference type="GO" id="GO:0030983">
    <property type="term" value="F:mismatched DNA binding"/>
    <property type="evidence" value="ECO:0007669"/>
    <property type="project" value="InterPro"/>
</dbReference>
<dbReference type="Gene3D" id="3.30.565.10">
    <property type="entry name" value="Histidine kinase-like ATPase, C-terminal domain"/>
    <property type="match status" value="1"/>
</dbReference>
<dbReference type="KEGG" id="fpla:A4U99_17715"/>
<dbReference type="EMBL" id="CP065315">
    <property type="protein sequence ID" value="QQR04303.1"/>
    <property type="molecule type" value="Genomic_DNA"/>
</dbReference>
<dbReference type="InterPro" id="IPR014762">
    <property type="entry name" value="DNA_mismatch_repair_CS"/>
</dbReference>
<dbReference type="Gene3D" id="3.30.1370.100">
    <property type="entry name" value="MutL, C-terminal domain, regulatory subdomain"/>
    <property type="match status" value="1"/>
</dbReference>
<feature type="domain" description="MutL C-terminal dimerisation" evidence="6">
    <location>
        <begin position="485"/>
        <end position="625"/>
    </location>
</feature>
<accession>A0AAX1KES1</accession>
<evidence type="ECO:0000259" key="6">
    <source>
        <dbReference type="SMART" id="SM00853"/>
    </source>
</evidence>
<dbReference type="GO" id="GO:0005524">
    <property type="term" value="F:ATP binding"/>
    <property type="evidence" value="ECO:0007669"/>
    <property type="project" value="InterPro"/>
</dbReference>
<reference evidence="8 9" key="1">
    <citation type="submission" date="2020-11" db="EMBL/GenBank/DDBJ databases">
        <title>Closed and high quality bacterial genomes of the OMM12 community.</title>
        <authorList>
            <person name="Marbouty M."/>
            <person name="Lamy-Besnier Q."/>
            <person name="Debarbieux L."/>
            <person name="Koszul R."/>
        </authorList>
    </citation>
    <scope>NUCLEOTIDE SEQUENCE [LARGE SCALE GENOMIC DNA]</scope>
    <source>
        <strain evidence="8 9">YL31</strain>
    </source>
</reference>
<gene>
    <name evidence="4 8" type="primary">mutL</name>
    <name evidence="8" type="ORF">I5Q84_09755</name>
</gene>
<protein>
    <recommendedName>
        <fullName evidence="4">DNA mismatch repair protein MutL</fullName>
    </recommendedName>
</protein>
<proteinExistence type="inferred from homology"/>
<name>A0AAX1KES1_FLAPL</name>
<evidence type="ECO:0000256" key="5">
    <source>
        <dbReference type="SAM" id="MobiDB-lite"/>
    </source>
</evidence>
<evidence type="ECO:0000259" key="7">
    <source>
        <dbReference type="SMART" id="SM01340"/>
    </source>
</evidence>
<keyword evidence="2 4" id="KW-0227">DNA damage</keyword>
<evidence type="ECO:0000256" key="4">
    <source>
        <dbReference type="HAMAP-Rule" id="MF_00149"/>
    </source>
</evidence>
<dbReference type="CDD" id="cd00782">
    <property type="entry name" value="MutL_Trans"/>
    <property type="match status" value="1"/>
</dbReference>
<dbReference type="InterPro" id="IPR037198">
    <property type="entry name" value="MutL_C_sf"/>
</dbReference>
<dbReference type="SUPFAM" id="SSF54211">
    <property type="entry name" value="Ribosomal protein S5 domain 2-like"/>
    <property type="match status" value="1"/>
</dbReference>
<feature type="compositionally biased region" description="Low complexity" evidence="5">
    <location>
        <begin position="391"/>
        <end position="404"/>
    </location>
</feature>
<dbReference type="Pfam" id="PF13589">
    <property type="entry name" value="HATPase_c_3"/>
    <property type="match status" value="1"/>
</dbReference>
<dbReference type="InterPro" id="IPR038973">
    <property type="entry name" value="MutL/Mlh/Pms-like"/>
</dbReference>
<dbReference type="GO" id="GO:0004519">
    <property type="term" value="F:endonuclease activity"/>
    <property type="evidence" value="ECO:0007669"/>
    <property type="project" value="UniProtKB-KW"/>
</dbReference>
<dbReference type="InterPro" id="IPR020667">
    <property type="entry name" value="DNA_mismatch_repair_MutL"/>
</dbReference>
<organism evidence="8 9">
    <name type="scientific">Flavonifractor plautii</name>
    <name type="common">Fusobacterium plautii</name>
    <dbReference type="NCBI Taxonomy" id="292800"/>
    <lineage>
        <taxon>Bacteria</taxon>
        <taxon>Bacillati</taxon>
        <taxon>Bacillota</taxon>
        <taxon>Clostridia</taxon>
        <taxon>Eubacteriales</taxon>
        <taxon>Oscillospiraceae</taxon>
        <taxon>Flavonifractor</taxon>
    </lineage>
</organism>
<dbReference type="AlphaFoldDB" id="A0AAX1KES1"/>
<dbReference type="FunFam" id="3.30.565.10:FF:000003">
    <property type="entry name" value="DNA mismatch repair endonuclease MutL"/>
    <property type="match status" value="1"/>
</dbReference>
<comment type="similarity">
    <text evidence="1 4">Belongs to the DNA mismatch repair MutL/HexB family.</text>
</comment>
<dbReference type="SUPFAM" id="SSF55874">
    <property type="entry name" value="ATPase domain of HSP90 chaperone/DNA topoisomerase II/histidine kinase"/>
    <property type="match status" value="1"/>
</dbReference>
<dbReference type="InterPro" id="IPR036890">
    <property type="entry name" value="HATPase_C_sf"/>
</dbReference>
<feature type="compositionally biased region" description="Low complexity" evidence="5">
    <location>
        <begin position="345"/>
        <end position="354"/>
    </location>
</feature>
<dbReference type="InterPro" id="IPR042120">
    <property type="entry name" value="MutL_C_dimsub"/>
</dbReference>
<dbReference type="Gene3D" id="3.30.230.10">
    <property type="match status" value="1"/>
</dbReference>
<dbReference type="Gene3D" id="3.30.1540.20">
    <property type="entry name" value="MutL, C-terminal domain, dimerisation subdomain"/>
    <property type="match status" value="1"/>
</dbReference>
<dbReference type="GO" id="GO:0032300">
    <property type="term" value="C:mismatch repair complex"/>
    <property type="evidence" value="ECO:0007669"/>
    <property type="project" value="InterPro"/>
</dbReference>
<keyword evidence="8" id="KW-0540">Nuclease</keyword>
<feature type="region of interest" description="Disordered" evidence="5">
    <location>
        <begin position="374"/>
        <end position="439"/>
    </location>
</feature>
<dbReference type="SMART" id="SM00853">
    <property type="entry name" value="MutL_C"/>
    <property type="match status" value="1"/>
</dbReference>
<dbReference type="GO" id="GO:0006298">
    <property type="term" value="P:mismatch repair"/>
    <property type="evidence" value="ECO:0007669"/>
    <property type="project" value="UniProtKB-UniRule"/>
</dbReference>
<dbReference type="InterPro" id="IPR014790">
    <property type="entry name" value="MutL_C"/>
</dbReference>
<dbReference type="CDD" id="cd16926">
    <property type="entry name" value="HATPase_MutL-MLH-PMS-like"/>
    <property type="match status" value="1"/>
</dbReference>
<dbReference type="PROSITE" id="PS00058">
    <property type="entry name" value="DNA_MISMATCH_REPAIR_1"/>
    <property type="match status" value="1"/>
</dbReference>
<dbReference type="PANTHER" id="PTHR10073">
    <property type="entry name" value="DNA MISMATCH REPAIR PROTEIN MLH, PMS, MUTL"/>
    <property type="match status" value="1"/>
</dbReference>
<evidence type="ECO:0000256" key="1">
    <source>
        <dbReference type="ARBA" id="ARBA00006082"/>
    </source>
</evidence>
<dbReference type="NCBIfam" id="TIGR00585">
    <property type="entry name" value="mutl"/>
    <property type="match status" value="1"/>
</dbReference>
<dbReference type="HAMAP" id="MF_00149">
    <property type="entry name" value="DNA_mis_repair"/>
    <property type="match status" value="1"/>
</dbReference>
<dbReference type="Proteomes" id="UP000595792">
    <property type="component" value="Chromosome"/>
</dbReference>
<feature type="region of interest" description="Disordered" evidence="5">
    <location>
        <begin position="330"/>
        <end position="362"/>
    </location>
</feature>
<dbReference type="InterPro" id="IPR002099">
    <property type="entry name" value="MutL/Mlh/PMS"/>
</dbReference>